<accession>A0A0C2MM35</accession>
<dbReference type="InterPro" id="IPR024445">
    <property type="entry name" value="Tnp_ISXO2-like"/>
</dbReference>
<feature type="domain" description="ISXO2-like transposase" evidence="1">
    <location>
        <begin position="20"/>
        <end position="130"/>
    </location>
</feature>
<dbReference type="PANTHER" id="PTHR47163:SF2">
    <property type="entry name" value="SI:DKEY-17M8.2"/>
    <property type="match status" value="1"/>
</dbReference>
<dbReference type="Pfam" id="PF12762">
    <property type="entry name" value="DDE_Tnp_IS1595"/>
    <property type="match status" value="1"/>
</dbReference>
<dbReference type="SMART" id="SM01126">
    <property type="entry name" value="DDE_Tnp_IS1595"/>
    <property type="match status" value="1"/>
</dbReference>
<reference evidence="2 3" key="1">
    <citation type="journal article" date="2014" name="Genome Biol. Evol.">
        <title>The genome of the myxosporean Thelohanellus kitauei shows adaptations to nutrient acquisition within its fish host.</title>
        <authorList>
            <person name="Yang Y."/>
            <person name="Xiong J."/>
            <person name="Zhou Z."/>
            <person name="Huo F."/>
            <person name="Miao W."/>
            <person name="Ran C."/>
            <person name="Liu Y."/>
            <person name="Zhang J."/>
            <person name="Feng J."/>
            <person name="Wang M."/>
            <person name="Wang M."/>
            <person name="Wang L."/>
            <person name="Yao B."/>
        </authorList>
    </citation>
    <scope>NUCLEOTIDE SEQUENCE [LARGE SCALE GENOMIC DNA]</scope>
    <source>
        <strain evidence="2">Wuqing</strain>
    </source>
</reference>
<evidence type="ECO:0000313" key="3">
    <source>
        <dbReference type="Proteomes" id="UP000031668"/>
    </source>
</evidence>
<sequence length="131" mass="14860">MCSEICIFKLLEFSMNPDFRLGGEGFTVKIREAKFGRRKYHRGKKVKGVWVFGGIQRKTNEVSSRALLSPVPDRSRENLFAIIQRWIEPGISPILNEGTTIVSDGWASYLGLNEIGYQHLAVNHSETFVDT</sequence>
<dbReference type="AlphaFoldDB" id="A0A0C2MM35"/>
<comment type="caution">
    <text evidence="2">The sequence shown here is derived from an EMBL/GenBank/DDBJ whole genome shotgun (WGS) entry which is preliminary data.</text>
</comment>
<dbReference type="OrthoDB" id="10052789at2759"/>
<organism evidence="2 3">
    <name type="scientific">Thelohanellus kitauei</name>
    <name type="common">Myxosporean</name>
    <dbReference type="NCBI Taxonomy" id="669202"/>
    <lineage>
        <taxon>Eukaryota</taxon>
        <taxon>Metazoa</taxon>
        <taxon>Cnidaria</taxon>
        <taxon>Myxozoa</taxon>
        <taxon>Myxosporea</taxon>
        <taxon>Bivalvulida</taxon>
        <taxon>Platysporina</taxon>
        <taxon>Myxobolidae</taxon>
        <taxon>Thelohanellus</taxon>
    </lineage>
</organism>
<name>A0A0C2MM35_THEKT</name>
<dbReference type="Proteomes" id="UP000031668">
    <property type="component" value="Unassembled WGS sequence"/>
</dbReference>
<dbReference type="PANTHER" id="PTHR47163">
    <property type="entry name" value="DDE_TNP_IS1595 DOMAIN-CONTAINING PROTEIN"/>
    <property type="match status" value="1"/>
</dbReference>
<protein>
    <recommendedName>
        <fullName evidence="1">ISXO2-like transposase domain-containing protein</fullName>
    </recommendedName>
</protein>
<proteinExistence type="predicted"/>
<evidence type="ECO:0000259" key="1">
    <source>
        <dbReference type="SMART" id="SM01126"/>
    </source>
</evidence>
<dbReference type="EMBL" id="JWZT01004906">
    <property type="protein sequence ID" value="KII62656.1"/>
    <property type="molecule type" value="Genomic_DNA"/>
</dbReference>
<gene>
    <name evidence="2" type="ORF">RF11_04831</name>
</gene>
<dbReference type="OMA" id="SEICIFK"/>
<keyword evidence="3" id="KW-1185">Reference proteome</keyword>
<dbReference type="InterPro" id="IPR053164">
    <property type="entry name" value="IS1016-like_transposase"/>
</dbReference>
<evidence type="ECO:0000313" key="2">
    <source>
        <dbReference type="EMBL" id="KII62656.1"/>
    </source>
</evidence>